<reference evidence="2" key="2">
    <citation type="submission" date="2018-10" db="UniProtKB">
        <authorList>
            <consortium name="EnsemblPlants"/>
        </authorList>
    </citation>
    <scope>IDENTIFICATION</scope>
</reference>
<dbReference type="Gramene" id="TraesSYM7B03G04213060.1">
    <property type="protein sequence ID" value="TraesSYM7B03G04213060.1"/>
    <property type="gene ID" value="TraesSYM7B03G04213060"/>
</dbReference>
<feature type="region of interest" description="Disordered" evidence="1">
    <location>
        <begin position="1"/>
        <end position="60"/>
    </location>
</feature>
<dbReference type="Proteomes" id="UP000019116">
    <property type="component" value="Chromosome 7B"/>
</dbReference>
<sequence>MSPSPGTLQQGSTGRSYHPPPSRGRGTQEIPPGSSASPHRSPPLAPLHRAGQHQQQQLSSKNSLLANSLLEILRGYILDGEKCALYKAEVASLARRGCSVLTVDFEHLLTNIDLALAIGNDNDSSYQWLRSVVRAFFNEQCNEMKNEQRKKFVEGASVSFSNKPIEVFPLTEVKAKKEDLVRIIKIIRGQETCRAASTFGTELYLAILLFVLGKHRVGQSWDGDFAEQDVYFFRYLGRPLECRILKSTTPSPVALSKRDIFNLEQCTPLERKNDFGTVDVLMTPNYEDADGKLPVFLDELHEDLKDALPSTVVQQWFIGNLEFNLALMSSAARKILTVAISNLIRSLKLSSNEDYRRILTEPPYPRDWRVRFQDDEGVMGGIYWYENEERDKDKNLYKNTMESVIEYAKNTHDHCHKYLEGEKRLDDFDESELLIAVKLPGVLGKLVKDLMKLNLMEDLLAEVRAIYCSSRSAQKEPATAMLYVHDEVHGTQNETTEQSGER</sequence>
<dbReference type="Gramene" id="TraesARI7B03G04127900.2">
    <property type="protein sequence ID" value="TraesARI7B03G04127900.2"/>
    <property type="gene ID" value="TraesARI7B03G04127900"/>
</dbReference>
<evidence type="ECO:0000256" key="1">
    <source>
        <dbReference type="SAM" id="MobiDB-lite"/>
    </source>
</evidence>
<evidence type="ECO:0000313" key="2">
    <source>
        <dbReference type="EnsemblPlants" id="TraesCS7B02G243800.1"/>
    </source>
</evidence>
<dbReference type="Gramene" id="TraesNOR7B03G04210220.1">
    <property type="protein sequence ID" value="TraesNOR7B03G04210220.1"/>
    <property type="gene ID" value="TraesNOR7B03G04210220"/>
</dbReference>
<dbReference type="Gramene" id="TraesSYM7B03G04213060.2">
    <property type="protein sequence ID" value="TraesSYM7B03G04213060.2"/>
    <property type="gene ID" value="TraesSYM7B03G04213060"/>
</dbReference>
<feature type="compositionally biased region" description="Polar residues" evidence="1">
    <location>
        <begin position="1"/>
        <end position="15"/>
    </location>
</feature>
<reference evidence="2" key="1">
    <citation type="submission" date="2018-08" db="EMBL/GenBank/DDBJ databases">
        <authorList>
            <person name="Rossello M."/>
        </authorList>
    </citation>
    <scope>NUCLEOTIDE SEQUENCE [LARGE SCALE GENOMIC DNA]</scope>
    <source>
        <strain evidence="2">cv. Chinese Spring</strain>
    </source>
</reference>
<dbReference type="Gramene" id="TraesCAD_scaffold_125356_01G000100.1">
    <property type="protein sequence ID" value="TraesCAD_scaffold_125356_01G000100.1"/>
    <property type="gene ID" value="TraesCAD_scaffold_125356_01G000100"/>
</dbReference>
<dbReference type="Gramene" id="TraesNOR7B03G04210220.2">
    <property type="protein sequence ID" value="TraesNOR7B03G04210220.2"/>
    <property type="gene ID" value="TraesNOR7B03G04210220"/>
</dbReference>
<protein>
    <submittedName>
        <fullName evidence="2">Uncharacterized protein</fullName>
    </submittedName>
</protein>
<dbReference type="GeneID" id="123162106"/>
<gene>
    <name evidence="2" type="primary">LOC123162106</name>
</gene>
<keyword evidence="3" id="KW-1185">Reference proteome</keyword>
<dbReference type="Gramene" id="TraesCS7B03G0676500.1">
    <property type="protein sequence ID" value="TraesCS7B03G0676500.1.CDS"/>
    <property type="gene ID" value="TraesCS7B03G0676500"/>
</dbReference>
<organism evidence="2">
    <name type="scientific">Triticum aestivum</name>
    <name type="common">Wheat</name>
    <dbReference type="NCBI Taxonomy" id="4565"/>
    <lineage>
        <taxon>Eukaryota</taxon>
        <taxon>Viridiplantae</taxon>
        <taxon>Streptophyta</taxon>
        <taxon>Embryophyta</taxon>
        <taxon>Tracheophyta</taxon>
        <taxon>Spermatophyta</taxon>
        <taxon>Magnoliopsida</taxon>
        <taxon>Liliopsida</taxon>
        <taxon>Poales</taxon>
        <taxon>Poaceae</taxon>
        <taxon>BOP clade</taxon>
        <taxon>Pooideae</taxon>
        <taxon>Triticodae</taxon>
        <taxon>Triticeae</taxon>
        <taxon>Triticinae</taxon>
        <taxon>Triticum</taxon>
    </lineage>
</organism>
<dbReference type="RefSeq" id="XP_044435841.1">
    <property type="nucleotide sequence ID" value="XM_044579906.1"/>
</dbReference>
<dbReference type="Gramene" id="TraesCLE_scaffold_121660_01G000100.1">
    <property type="protein sequence ID" value="TraesCLE_scaffold_121660_01G000100.1"/>
    <property type="gene ID" value="TraesCLE_scaffold_121660_01G000100"/>
</dbReference>
<dbReference type="Gramene" id="TraesROB_scaffold_113143_01G000100.1">
    <property type="protein sequence ID" value="TraesROB_scaffold_113143_01G000100.1"/>
    <property type="gene ID" value="TraesROB_scaffold_113143_01G000100"/>
</dbReference>
<dbReference type="AlphaFoldDB" id="A0A3B6SF90"/>
<dbReference type="Gramene" id="TraesJAG7B03G04146430.1">
    <property type="protein sequence ID" value="TraesJAG7B03G04146430.1"/>
    <property type="gene ID" value="TraesJAG7B03G04146430"/>
</dbReference>
<dbReference type="Gramene" id="TraesARI7B03G04127900.1">
    <property type="protein sequence ID" value="TraesARI7B03G04127900.1"/>
    <property type="gene ID" value="TraesARI7B03G04127900"/>
</dbReference>
<dbReference type="Gramene" id="TraesJUL7B03G04203050.1">
    <property type="protein sequence ID" value="TraesJUL7B03G04203050.1"/>
    <property type="gene ID" value="TraesJUL7B03G04203050"/>
</dbReference>
<accession>A0A3B6SF90</accession>
<dbReference type="EnsemblPlants" id="TraesCS7B02G243800.1">
    <property type="protein sequence ID" value="TraesCS7B02G243800.1"/>
    <property type="gene ID" value="TraesCS7B02G243800"/>
</dbReference>
<dbReference type="Gramene" id="TraesJAG7B03G04146430.2">
    <property type="protein sequence ID" value="TraesJAG7B03G04146430.2"/>
    <property type="gene ID" value="TraesJAG7B03G04146430"/>
</dbReference>
<evidence type="ECO:0000313" key="3">
    <source>
        <dbReference type="Proteomes" id="UP000019116"/>
    </source>
</evidence>
<proteinExistence type="predicted"/>
<name>A0A3B6SF90_WHEAT</name>
<dbReference type="Gramene" id="TraesCS7B02G243800.1">
    <property type="protein sequence ID" value="TraesCS7B02G243800.1"/>
    <property type="gene ID" value="TraesCS7B02G243800"/>
</dbReference>